<dbReference type="Pfam" id="PF00112">
    <property type="entry name" value="Peptidase_C1"/>
    <property type="match status" value="1"/>
</dbReference>
<sequence length="235" mass="27309">MYYANYKRLKNHFTSMSLFLTQTDISLIVLMARTLPTERTPEEEVHITRPSWSKPEVKRLGKDDFFKENIKFRWVGRNCLLGIDNQGHCCTYLSVSFLYSITSFKYELIITNSSSSSEGCCWAFTSTEAITAAYALKNKREIVSLSKQQLIDCMYTKYKKPSYFANLGEKECFPCSYNKAYKFAMDYGITVETKYPFMEERGKCECHTELVSTSSSNLSVVIRTYSRYLSFIIFM</sequence>
<keyword evidence="3" id="KW-1185">Reference proteome</keyword>
<reference evidence="3" key="1">
    <citation type="journal article" date="2014" name="Nat. Genet.">
        <title>The genome of the stress-tolerant wild tomato species Solanum pennellii.</title>
        <authorList>
            <person name="Bolger A."/>
            <person name="Scossa F."/>
            <person name="Bolger M.E."/>
            <person name="Lanz C."/>
            <person name="Maumus F."/>
            <person name="Tohge T."/>
            <person name="Quesneville H."/>
            <person name="Alseekh S."/>
            <person name="Sorensen I."/>
            <person name="Lichtenstein G."/>
            <person name="Fich E.A."/>
            <person name="Conte M."/>
            <person name="Keller H."/>
            <person name="Schneeberger K."/>
            <person name="Schwacke R."/>
            <person name="Ofner I."/>
            <person name="Vrebalov J."/>
            <person name="Xu Y."/>
            <person name="Osorio S."/>
            <person name="Aflitos S.A."/>
            <person name="Schijlen E."/>
            <person name="Jimenez-Gomez J.M."/>
            <person name="Ryngajllo M."/>
            <person name="Kimura S."/>
            <person name="Kumar R."/>
            <person name="Koenig D."/>
            <person name="Headland L.R."/>
            <person name="Maloof J.N."/>
            <person name="Sinha N."/>
            <person name="van Ham R.C."/>
            <person name="Lankhorst R.K."/>
            <person name="Mao L."/>
            <person name="Vogel A."/>
            <person name="Arsova B."/>
            <person name="Panstruga R."/>
            <person name="Fei Z."/>
            <person name="Rose J.K."/>
            <person name="Zamir D."/>
            <person name="Carrari F."/>
            <person name="Giovannoni J.J."/>
            <person name="Weigel D."/>
            <person name="Usadel B."/>
            <person name="Fernie A.R."/>
        </authorList>
    </citation>
    <scope>NUCLEOTIDE SEQUENCE [LARGE SCALE GENOMIC DNA]</scope>
    <source>
        <strain evidence="3">cv. LA0716</strain>
    </source>
</reference>
<dbReference type="RefSeq" id="XP_027771436.1">
    <property type="nucleotide sequence ID" value="XM_027915635.1"/>
</dbReference>
<dbReference type="SUPFAM" id="SSF54001">
    <property type="entry name" value="Cysteine proteinases"/>
    <property type="match status" value="1"/>
</dbReference>
<evidence type="ECO:0000313" key="4">
    <source>
        <dbReference type="RefSeq" id="XP_027771436.1"/>
    </source>
</evidence>
<dbReference type="GeneID" id="114076515"/>
<dbReference type="InterPro" id="IPR000668">
    <property type="entry name" value="Peptidase_C1A_C"/>
</dbReference>
<dbReference type="PANTHER" id="PTHR12411">
    <property type="entry name" value="CYSTEINE PROTEASE FAMILY C1-RELATED"/>
    <property type="match status" value="1"/>
</dbReference>
<proteinExistence type="inferred from homology"/>
<organism evidence="3 4">
    <name type="scientific">Solanum pennellii</name>
    <name type="common">Tomato</name>
    <name type="synonym">Lycopersicon pennellii</name>
    <dbReference type="NCBI Taxonomy" id="28526"/>
    <lineage>
        <taxon>Eukaryota</taxon>
        <taxon>Viridiplantae</taxon>
        <taxon>Streptophyta</taxon>
        <taxon>Embryophyta</taxon>
        <taxon>Tracheophyta</taxon>
        <taxon>Spermatophyta</taxon>
        <taxon>Magnoliopsida</taxon>
        <taxon>eudicotyledons</taxon>
        <taxon>Gunneridae</taxon>
        <taxon>Pentapetalae</taxon>
        <taxon>asterids</taxon>
        <taxon>lamiids</taxon>
        <taxon>Solanales</taxon>
        <taxon>Solanaceae</taxon>
        <taxon>Solanoideae</taxon>
        <taxon>Solaneae</taxon>
        <taxon>Solanum</taxon>
        <taxon>Solanum subgen. Lycopersicon</taxon>
    </lineage>
</organism>
<name>A0ABM1V6R8_SOLPN</name>
<feature type="domain" description="Peptidase C1A papain C-terminal" evidence="2">
    <location>
        <begin position="119"/>
        <end position="211"/>
    </location>
</feature>
<comment type="similarity">
    <text evidence="1">Belongs to the peptidase C1 family.</text>
</comment>
<gene>
    <name evidence="4" type="primary">LOC114076515</name>
</gene>
<evidence type="ECO:0000259" key="2">
    <source>
        <dbReference type="Pfam" id="PF00112"/>
    </source>
</evidence>
<dbReference type="InterPro" id="IPR038765">
    <property type="entry name" value="Papain-like_cys_pep_sf"/>
</dbReference>
<protein>
    <submittedName>
        <fullName evidence="4">LOW QUALITY PROTEIN: cysteine proteinase 5-like</fullName>
    </submittedName>
</protein>
<accession>A0ABM1V6R8</accession>
<reference evidence="4" key="2">
    <citation type="submission" date="2025-08" db="UniProtKB">
        <authorList>
            <consortium name="RefSeq"/>
        </authorList>
    </citation>
    <scope>IDENTIFICATION</scope>
</reference>
<evidence type="ECO:0000313" key="3">
    <source>
        <dbReference type="Proteomes" id="UP000694930"/>
    </source>
</evidence>
<evidence type="ECO:0000256" key="1">
    <source>
        <dbReference type="ARBA" id="ARBA00008455"/>
    </source>
</evidence>
<dbReference type="Gene3D" id="3.90.70.10">
    <property type="entry name" value="Cysteine proteinases"/>
    <property type="match status" value="1"/>
</dbReference>
<dbReference type="InterPro" id="IPR013128">
    <property type="entry name" value="Peptidase_C1A"/>
</dbReference>
<dbReference type="Proteomes" id="UP000694930">
    <property type="component" value="Chromosome 3"/>
</dbReference>